<organism evidence="14 15">
    <name type="scientific">Latimeria chalumnae</name>
    <name type="common">Coelacanth</name>
    <dbReference type="NCBI Taxonomy" id="7897"/>
    <lineage>
        <taxon>Eukaryota</taxon>
        <taxon>Metazoa</taxon>
        <taxon>Chordata</taxon>
        <taxon>Craniata</taxon>
        <taxon>Vertebrata</taxon>
        <taxon>Euteleostomi</taxon>
        <taxon>Coelacanthiformes</taxon>
        <taxon>Coelacanthidae</taxon>
        <taxon>Latimeria</taxon>
    </lineage>
</organism>
<evidence type="ECO:0000256" key="6">
    <source>
        <dbReference type="ARBA" id="ARBA00022912"/>
    </source>
</evidence>
<keyword evidence="5" id="KW-0378">Hydrolase</keyword>
<sequence length="358" mass="40885">IAGAVVGSILGAIVLVVLILGILFWKRRSDRATKANDIPISSLSCNPVKIQNFESYFRKQQADSNCGFAAEFEDLKPIGTSQSKQAAEIPENKSKNRYSNVVPYDSSRVKLLSQGVLHDDYINANYMPGYNSKKEFIAAQGPLANTVIDFWRMVWEKNVHTIVMLTKCVELGRAKCEEYWPSSQTRNYGHVAVTMGTETVLPEWTVRDFVLKNVKTNEKRKIQHFHFTSWPDHGVPETTELLINFRHLVREHMKQNLKNAPALVHCSAGVGRTGTFITIDHLIYQIEYDEVVDIFKIVFNLRMCRPLMVQTEEQYIFLNKCALDFIRSKNSRNVDLIYQNTTAMDIYENINPVVKSNG</sequence>
<dbReference type="Ensembl" id="ENSLACT00000018401.1">
    <property type="protein sequence ID" value="ENSLACP00000018269.1"/>
    <property type="gene ID" value="ENSLACG00000016092.1"/>
</dbReference>
<dbReference type="InterPro" id="IPR050713">
    <property type="entry name" value="RTP_Phos/Ushers"/>
</dbReference>
<dbReference type="GO" id="GO:0043235">
    <property type="term" value="C:receptor complex"/>
    <property type="evidence" value="ECO:0007669"/>
    <property type="project" value="TreeGrafter"/>
</dbReference>
<keyword evidence="9" id="KW-0325">Glycoprotein</keyword>
<keyword evidence="3 11" id="KW-0812">Transmembrane</keyword>
<dbReference type="Pfam" id="PF00102">
    <property type="entry name" value="Y_phosphatase"/>
    <property type="match status" value="1"/>
</dbReference>
<evidence type="ECO:0000256" key="5">
    <source>
        <dbReference type="ARBA" id="ARBA00022801"/>
    </source>
</evidence>
<dbReference type="GO" id="GO:0016020">
    <property type="term" value="C:membrane"/>
    <property type="evidence" value="ECO:0007669"/>
    <property type="project" value="UniProtKB-SubCell"/>
</dbReference>
<feature type="domain" description="Tyrosine specific protein phosphatases" evidence="13">
    <location>
        <begin position="243"/>
        <end position="316"/>
    </location>
</feature>
<dbReference type="PROSITE" id="PS00383">
    <property type="entry name" value="TYR_PHOSPHATASE_1"/>
    <property type="match status" value="1"/>
</dbReference>
<feature type="domain" description="Tyrosine-protein phosphatase" evidence="12">
    <location>
        <begin position="68"/>
        <end position="325"/>
    </location>
</feature>
<reference evidence="14" key="2">
    <citation type="submission" date="2025-08" db="UniProtKB">
        <authorList>
            <consortium name="Ensembl"/>
        </authorList>
    </citation>
    <scope>IDENTIFICATION</scope>
</reference>
<dbReference type="GO" id="GO:0004725">
    <property type="term" value="F:protein tyrosine phosphatase activity"/>
    <property type="evidence" value="ECO:0007669"/>
    <property type="project" value="UniProtKB-EC"/>
</dbReference>
<dbReference type="SMART" id="SM00404">
    <property type="entry name" value="PTPc_motif"/>
    <property type="match status" value="1"/>
</dbReference>
<evidence type="ECO:0000256" key="2">
    <source>
        <dbReference type="ARBA" id="ARBA00013064"/>
    </source>
</evidence>
<dbReference type="PANTHER" id="PTHR46957">
    <property type="entry name" value="CYTOKINE RECEPTOR"/>
    <property type="match status" value="1"/>
</dbReference>
<evidence type="ECO:0000313" key="15">
    <source>
        <dbReference type="Proteomes" id="UP000008672"/>
    </source>
</evidence>
<keyword evidence="8 11" id="KW-0472">Membrane</keyword>
<dbReference type="InterPro" id="IPR000387">
    <property type="entry name" value="Tyr_Pase_dom"/>
</dbReference>
<reference evidence="14" key="3">
    <citation type="submission" date="2025-09" db="UniProtKB">
        <authorList>
            <consortium name="Ensembl"/>
        </authorList>
    </citation>
    <scope>IDENTIFICATION</scope>
</reference>
<evidence type="ECO:0000256" key="9">
    <source>
        <dbReference type="ARBA" id="ARBA00023180"/>
    </source>
</evidence>
<evidence type="ECO:0000259" key="13">
    <source>
        <dbReference type="PROSITE" id="PS50056"/>
    </source>
</evidence>
<evidence type="ECO:0000256" key="10">
    <source>
        <dbReference type="ARBA" id="ARBA00051722"/>
    </source>
</evidence>
<dbReference type="PROSITE" id="PS50055">
    <property type="entry name" value="TYR_PHOSPHATASE_PTP"/>
    <property type="match status" value="1"/>
</dbReference>
<dbReference type="Proteomes" id="UP000008672">
    <property type="component" value="Unassembled WGS sequence"/>
</dbReference>
<dbReference type="CDD" id="cd14615">
    <property type="entry name" value="R-PTPc-J"/>
    <property type="match status" value="1"/>
</dbReference>
<dbReference type="PANTHER" id="PTHR46957:SF5">
    <property type="entry name" value="PROTEIN-TYROSINE-PHOSPHATASE"/>
    <property type="match status" value="1"/>
</dbReference>
<dbReference type="EC" id="3.1.3.48" evidence="2"/>
<dbReference type="SMART" id="SM00194">
    <property type="entry name" value="PTPc"/>
    <property type="match status" value="1"/>
</dbReference>
<dbReference type="AlphaFoldDB" id="H3B8P8"/>
<dbReference type="InterPro" id="IPR000242">
    <property type="entry name" value="PTP_cat"/>
</dbReference>
<protein>
    <recommendedName>
        <fullName evidence="2">protein-tyrosine-phosphatase</fullName>
        <ecNumber evidence="2">3.1.3.48</ecNumber>
    </recommendedName>
</protein>
<feature type="transmembrane region" description="Helical" evidence="11">
    <location>
        <begin position="6"/>
        <end position="25"/>
    </location>
</feature>
<evidence type="ECO:0000256" key="7">
    <source>
        <dbReference type="ARBA" id="ARBA00022989"/>
    </source>
</evidence>
<keyword evidence="15" id="KW-1185">Reference proteome</keyword>
<dbReference type="PRINTS" id="PR00700">
    <property type="entry name" value="PRTYPHPHTASE"/>
</dbReference>
<evidence type="ECO:0000256" key="3">
    <source>
        <dbReference type="ARBA" id="ARBA00022692"/>
    </source>
</evidence>
<dbReference type="GeneTree" id="ENSGT00940000156870"/>
<dbReference type="InterPro" id="IPR016130">
    <property type="entry name" value="Tyr_Pase_AS"/>
</dbReference>
<dbReference type="OMA" id="THLQWCG"/>
<accession>H3B8P8</accession>
<evidence type="ECO:0000256" key="4">
    <source>
        <dbReference type="ARBA" id="ARBA00022729"/>
    </source>
</evidence>
<dbReference type="FunFam" id="3.90.190.10:FF:000009">
    <property type="entry name" value="Receptor-type tyrosine-protein phosphatase beta"/>
    <property type="match status" value="1"/>
</dbReference>
<keyword evidence="4" id="KW-0732">Signal</keyword>
<evidence type="ECO:0000256" key="11">
    <source>
        <dbReference type="SAM" id="Phobius"/>
    </source>
</evidence>
<keyword evidence="6" id="KW-0904">Protein phosphatase</keyword>
<evidence type="ECO:0000259" key="12">
    <source>
        <dbReference type="PROSITE" id="PS50055"/>
    </source>
</evidence>
<dbReference type="InterPro" id="IPR003595">
    <property type="entry name" value="Tyr_Pase_cat"/>
</dbReference>
<proteinExistence type="predicted"/>
<dbReference type="EMBL" id="AFYH01085747">
    <property type="status" value="NOT_ANNOTATED_CDS"/>
    <property type="molecule type" value="Genomic_DNA"/>
</dbReference>
<dbReference type="eggNOG" id="KOG0791">
    <property type="taxonomic scope" value="Eukaryota"/>
</dbReference>
<comment type="catalytic activity">
    <reaction evidence="10">
        <text>O-phospho-L-tyrosyl-[protein] + H2O = L-tyrosyl-[protein] + phosphate</text>
        <dbReference type="Rhea" id="RHEA:10684"/>
        <dbReference type="Rhea" id="RHEA-COMP:10136"/>
        <dbReference type="Rhea" id="RHEA-COMP:20101"/>
        <dbReference type="ChEBI" id="CHEBI:15377"/>
        <dbReference type="ChEBI" id="CHEBI:43474"/>
        <dbReference type="ChEBI" id="CHEBI:46858"/>
        <dbReference type="ChEBI" id="CHEBI:61978"/>
        <dbReference type="EC" id="3.1.3.48"/>
    </reaction>
</comment>
<dbReference type="SUPFAM" id="SSF52799">
    <property type="entry name" value="(Phosphotyrosine protein) phosphatases II"/>
    <property type="match status" value="1"/>
</dbReference>
<keyword evidence="7 11" id="KW-1133">Transmembrane helix</keyword>
<dbReference type="InterPro" id="IPR029021">
    <property type="entry name" value="Prot-tyrosine_phosphatase-like"/>
</dbReference>
<comment type="subcellular location">
    <subcellularLocation>
        <location evidence="1">Membrane</location>
        <topology evidence="1">Single-pass type I membrane protein</topology>
    </subcellularLocation>
</comment>
<name>H3B8P8_LATCH</name>
<evidence type="ECO:0000256" key="1">
    <source>
        <dbReference type="ARBA" id="ARBA00004479"/>
    </source>
</evidence>
<dbReference type="Gene3D" id="3.90.190.10">
    <property type="entry name" value="Protein tyrosine phosphatase superfamily"/>
    <property type="match status" value="1"/>
</dbReference>
<reference evidence="15" key="1">
    <citation type="submission" date="2011-08" db="EMBL/GenBank/DDBJ databases">
        <title>The draft genome of Latimeria chalumnae.</title>
        <authorList>
            <person name="Di Palma F."/>
            <person name="Alfoldi J."/>
            <person name="Johnson J."/>
            <person name="Berlin A."/>
            <person name="Gnerre S."/>
            <person name="Jaffe D."/>
            <person name="MacCallum I."/>
            <person name="Young S."/>
            <person name="Walker B.J."/>
            <person name="Lander E."/>
            <person name="Lindblad-Toh K."/>
        </authorList>
    </citation>
    <scope>NUCLEOTIDE SEQUENCE [LARGE SCALE GENOMIC DNA]</scope>
    <source>
        <strain evidence="15">Wild caught</strain>
    </source>
</reference>
<dbReference type="PROSITE" id="PS50056">
    <property type="entry name" value="TYR_PHOSPHATASE_2"/>
    <property type="match status" value="1"/>
</dbReference>
<dbReference type="InParanoid" id="H3B8P8"/>
<dbReference type="STRING" id="7897.ENSLACP00000018269"/>
<evidence type="ECO:0000313" key="14">
    <source>
        <dbReference type="Ensembl" id="ENSLACP00000018269.1"/>
    </source>
</evidence>
<evidence type="ECO:0000256" key="8">
    <source>
        <dbReference type="ARBA" id="ARBA00023136"/>
    </source>
</evidence>